<gene>
    <name evidence="2" type="ORF">MZO42_00580</name>
</gene>
<comment type="caution">
    <text evidence="2">The sequence shown here is derived from an EMBL/GenBank/DDBJ whole genome shotgun (WGS) entry which is preliminary data.</text>
</comment>
<dbReference type="CDD" id="cd05244">
    <property type="entry name" value="BVR-B_like_SDR_a"/>
    <property type="match status" value="1"/>
</dbReference>
<dbReference type="InterPro" id="IPR016040">
    <property type="entry name" value="NAD(P)-bd_dom"/>
</dbReference>
<dbReference type="EMBL" id="JALMLT010000001">
    <property type="protein sequence ID" value="MDT8757180.1"/>
    <property type="molecule type" value="Genomic_DNA"/>
</dbReference>
<dbReference type="PANTHER" id="PTHR43355:SF2">
    <property type="entry name" value="FLAVIN REDUCTASE (NADPH)"/>
    <property type="match status" value="1"/>
</dbReference>
<evidence type="ECO:0000259" key="1">
    <source>
        <dbReference type="Pfam" id="PF13460"/>
    </source>
</evidence>
<dbReference type="Gene3D" id="3.40.50.720">
    <property type="entry name" value="NAD(P)-binding Rossmann-like Domain"/>
    <property type="match status" value="1"/>
</dbReference>
<feature type="domain" description="NAD(P)-binding" evidence="1">
    <location>
        <begin position="7"/>
        <end position="187"/>
    </location>
</feature>
<organism evidence="2">
    <name type="scientific">Sphingomonas psychrotolerans</name>
    <dbReference type="NCBI Taxonomy" id="1327635"/>
    <lineage>
        <taxon>Bacteria</taxon>
        <taxon>Pseudomonadati</taxon>
        <taxon>Pseudomonadota</taxon>
        <taxon>Alphaproteobacteria</taxon>
        <taxon>Sphingomonadales</taxon>
        <taxon>Sphingomonadaceae</taxon>
        <taxon>Sphingomonas</taxon>
    </lineage>
</organism>
<dbReference type="PANTHER" id="PTHR43355">
    <property type="entry name" value="FLAVIN REDUCTASE (NADPH)"/>
    <property type="match status" value="1"/>
</dbReference>
<dbReference type="SUPFAM" id="SSF51735">
    <property type="entry name" value="NAD(P)-binding Rossmann-fold domains"/>
    <property type="match status" value="1"/>
</dbReference>
<sequence>MKIAVLGASGRAGSEITKELAARGHQVTGIARHPDAIPALGGVTRIAGDASDPHRLAHPIRGSDAVISALHFDVAAETLLSALKLAGVLRLLVTGGAASLEVAPGKRLFDTPDFPAEWKDIAAGGIAFLDALRAEREIDWTFFSPAALLVEGPRTGHYRVGGDQLVRDAAGESRISFADYAIAMVDELERPRHSRARFTAAY</sequence>
<evidence type="ECO:0000313" key="2">
    <source>
        <dbReference type="EMBL" id="MDT8757180.1"/>
    </source>
</evidence>
<dbReference type="Pfam" id="PF13460">
    <property type="entry name" value="NAD_binding_10"/>
    <property type="match status" value="1"/>
</dbReference>
<protein>
    <submittedName>
        <fullName evidence="2">NAD(P)-dependent oxidoreductase</fullName>
    </submittedName>
</protein>
<dbReference type="InterPro" id="IPR051606">
    <property type="entry name" value="Polyketide_Oxido-like"/>
</dbReference>
<reference evidence="2" key="1">
    <citation type="submission" date="2022-04" db="EMBL/GenBank/DDBJ databases">
        <title>Tomato heritable bacteria conferring resistance against bacterial wilt.</title>
        <authorList>
            <person name="Yin J."/>
        </authorList>
    </citation>
    <scope>NUCLEOTIDE SEQUENCE</scope>
    <source>
        <strain evidence="2">Cra20</strain>
    </source>
</reference>
<dbReference type="InterPro" id="IPR036291">
    <property type="entry name" value="NAD(P)-bd_dom_sf"/>
</dbReference>
<name>A0ABU3MXX7_9SPHN</name>
<accession>A0ABU3MXX7</accession>
<proteinExistence type="predicted"/>